<dbReference type="Proteomes" id="UP001165092">
    <property type="component" value="Unassembled WGS sequence"/>
</dbReference>
<dbReference type="Gene3D" id="3.10.105.10">
    <property type="entry name" value="Dipeptide-binding Protein, Domain 3"/>
    <property type="match status" value="1"/>
</dbReference>
<dbReference type="GO" id="GO:0043190">
    <property type="term" value="C:ATP-binding cassette (ABC) transporter complex"/>
    <property type="evidence" value="ECO:0007669"/>
    <property type="project" value="InterPro"/>
</dbReference>
<gene>
    <name evidence="2" type="ORF">Nans01_07450</name>
</gene>
<dbReference type="AlphaFoldDB" id="A0A9W6P346"/>
<evidence type="ECO:0000313" key="3">
    <source>
        <dbReference type="Proteomes" id="UP001165092"/>
    </source>
</evidence>
<evidence type="ECO:0000259" key="1">
    <source>
        <dbReference type="Pfam" id="PF00496"/>
    </source>
</evidence>
<accession>A0A9W6P346</accession>
<dbReference type="GO" id="GO:0015833">
    <property type="term" value="P:peptide transport"/>
    <property type="evidence" value="ECO:0007669"/>
    <property type="project" value="TreeGrafter"/>
</dbReference>
<dbReference type="Gene3D" id="3.90.76.10">
    <property type="entry name" value="Dipeptide-binding Protein, Domain 1"/>
    <property type="match status" value="1"/>
</dbReference>
<dbReference type="EMBL" id="BSQG01000001">
    <property type="protein sequence ID" value="GLU46394.1"/>
    <property type="molecule type" value="Genomic_DNA"/>
</dbReference>
<reference evidence="2" key="1">
    <citation type="submission" date="2023-02" db="EMBL/GenBank/DDBJ databases">
        <title>Nocardiopsis ansamitocini NBRC 112285.</title>
        <authorList>
            <person name="Ichikawa N."/>
            <person name="Sato H."/>
            <person name="Tonouchi N."/>
        </authorList>
    </citation>
    <scope>NUCLEOTIDE SEQUENCE</scope>
    <source>
        <strain evidence="2">NBRC 112285</strain>
    </source>
</reference>
<organism evidence="2 3">
    <name type="scientific">Nocardiopsis ansamitocini</name>
    <dbReference type="NCBI Taxonomy" id="1670832"/>
    <lineage>
        <taxon>Bacteria</taxon>
        <taxon>Bacillati</taxon>
        <taxon>Actinomycetota</taxon>
        <taxon>Actinomycetes</taxon>
        <taxon>Streptosporangiales</taxon>
        <taxon>Nocardiopsidaceae</taxon>
        <taxon>Nocardiopsis</taxon>
    </lineage>
</organism>
<dbReference type="InterPro" id="IPR039424">
    <property type="entry name" value="SBP_5"/>
</dbReference>
<dbReference type="PIRSF" id="PIRSF002741">
    <property type="entry name" value="MppA"/>
    <property type="match status" value="1"/>
</dbReference>
<name>A0A9W6P346_9ACTN</name>
<dbReference type="PANTHER" id="PTHR30290:SF65">
    <property type="entry name" value="MONOACYL PHOSPHATIDYLINOSITOL TETRAMANNOSIDE-BINDING PROTEIN LPQW-RELATED"/>
    <property type="match status" value="1"/>
</dbReference>
<dbReference type="CDD" id="cd08501">
    <property type="entry name" value="PBP2_Lpqw"/>
    <property type="match status" value="1"/>
</dbReference>
<sequence length="562" mass="59826">MALVVALSGCDSQVPGPPLVDPAALPSAEINPVERGQLADGGTLRWGINELPAQWNPHHPAGNLSTVSTVLRGLLPAPFHIDETGRAHPDPDYVTDVQVVTDPTQVVTLTLEPRARWSTGAPITWRDYAAMVDALSGSDPDYQVLGEVGYSRIADVRAGADDHEVVITFDEPFADYAALFQNLLPADYSADPEAFNSGYLDRIPVTAGPFALDAIDPSAQTVTLARDDSWWGEPAKLDRIVFRSLSPDALDAAFLDGGIDVYAVAVDAASYQRVKTASGGEVRAALAPDYRHITLNGQSPALSDVDVRHAVFLGIDREAIANSAFSAIDWPSSVLGNHFLAPNQKGYVDNSGKWGTYDPERAAELLDGAGWRAPEPGAVRTRQGQSLTLRFLVPQGFAPAQNEAELVQAMLAEIGIEVRIEAVPGDQLFGGYVLPGDYDMVAFVNSGGGFPASEFLYQWSNAVTTPDGQDKWGSNVARIGSPEIDGALAGALEELEPDAALRRLNEADRLLWEAGHTLPLYQRPELVATRTDLANVGASGFGGLDYADIGYTTDDGASAGAP</sequence>
<dbReference type="GO" id="GO:1904680">
    <property type="term" value="F:peptide transmembrane transporter activity"/>
    <property type="evidence" value="ECO:0007669"/>
    <property type="project" value="TreeGrafter"/>
</dbReference>
<protein>
    <submittedName>
        <fullName evidence="2">ABC transporter substrate-binding protein</fullName>
    </submittedName>
</protein>
<comment type="caution">
    <text evidence="2">The sequence shown here is derived from an EMBL/GenBank/DDBJ whole genome shotgun (WGS) entry which is preliminary data.</text>
</comment>
<proteinExistence type="predicted"/>
<dbReference type="InterPro" id="IPR000914">
    <property type="entry name" value="SBP_5_dom"/>
</dbReference>
<dbReference type="SUPFAM" id="SSF53850">
    <property type="entry name" value="Periplasmic binding protein-like II"/>
    <property type="match status" value="1"/>
</dbReference>
<keyword evidence="3" id="KW-1185">Reference proteome</keyword>
<dbReference type="Gene3D" id="3.40.190.10">
    <property type="entry name" value="Periplasmic binding protein-like II"/>
    <property type="match status" value="1"/>
</dbReference>
<feature type="domain" description="Solute-binding protein family 5" evidence="1">
    <location>
        <begin position="91"/>
        <end position="461"/>
    </location>
</feature>
<dbReference type="Pfam" id="PF00496">
    <property type="entry name" value="SBP_bac_5"/>
    <property type="match status" value="1"/>
</dbReference>
<dbReference type="InterPro" id="IPR030678">
    <property type="entry name" value="Peptide/Ni-bd"/>
</dbReference>
<dbReference type="RefSeq" id="WP_285757249.1">
    <property type="nucleotide sequence ID" value="NZ_BSQG01000001.1"/>
</dbReference>
<evidence type="ECO:0000313" key="2">
    <source>
        <dbReference type="EMBL" id="GLU46394.1"/>
    </source>
</evidence>
<dbReference type="PANTHER" id="PTHR30290">
    <property type="entry name" value="PERIPLASMIC BINDING COMPONENT OF ABC TRANSPORTER"/>
    <property type="match status" value="1"/>
</dbReference>
<dbReference type="GO" id="GO:0042597">
    <property type="term" value="C:periplasmic space"/>
    <property type="evidence" value="ECO:0007669"/>
    <property type="project" value="UniProtKB-ARBA"/>
</dbReference>